<dbReference type="Gene3D" id="1.10.3810.10">
    <property type="entry name" value="Biosynthetic peptidoglycan transglycosylase-like"/>
    <property type="match status" value="1"/>
</dbReference>
<comment type="catalytic activity">
    <reaction evidence="12">
        <text>Preferential cleavage: (Ac)2-L-Lys-D-Ala-|-D-Ala. Also transpeptidation of peptidyl-alanyl moieties that are N-acyl substituents of D-alanine.</text>
        <dbReference type="EC" id="3.4.16.4"/>
    </reaction>
</comment>
<dbReference type="GO" id="GO:0009002">
    <property type="term" value="F:serine-type D-Ala-D-Ala carboxypeptidase activity"/>
    <property type="evidence" value="ECO:0007669"/>
    <property type="project" value="UniProtKB-EC"/>
</dbReference>
<dbReference type="GO" id="GO:0071555">
    <property type="term" value="P:cell wall organization"/>
    <property type="evidence" value="ECO:0007669"/>
    <property type="project" value="UniProtKB-KW"/>
</dbReference>
<evidence type="ECO:0000256" key="14">
    <source>
        <dbReference type="SAM" id="MobiDB-lite"/>
    </source>
</evidence>
<dbReference type="CDD" id="cd06577">
    <property type="entry name" value="PASTA_pknB"/>
    <property type="match status" value="1"/>
</dbReference>
<keyword evidence="10" id="KW-0511">Multifunctional enzyme</keyword>
<evidence type="ECO:0000256" key="11">
    <source>
        <dbReference type="ARBA" id="ARBA00023316"/>
    </source>
</evidence>
<comment type="similarity">
    <text evidence="1">In the C-terminal section; belongs to the transpeptidase family.</text>
</comment>
<evidence type="ECO:0000256" key="2">
    <source>
        <dbReference type="ARBA" id="ARBA00007739"/>
    </source>
</evidence>
<dbReference type="InterPro" id="IPR001264">
    <property type="entry name" value="Glyco_trans_51"/>
</dbReference>
<dbReference type="GO" id="GO:0008955">
    <property type="term" value="F:peptidoglycan glycosyltransferase activity"/>
    <property type="evidence" value="ECO:0007669"/>
    <property type="project" value="UniProtKB-EC"/>
</dbReference>
<dbReference type="AlphaFoldDB" id="A0A7W7FQQ8"/>
<dbReference type="InterPro" id="IPR050396">
    <property type="entry name" value="Glycosyltr_51/Transpeptidase"/>
</dbReference>
<comment type="caution">
    <text evidence="16">The sequence shown here is derived from an EMBL/GenBank/DDBJ whole genome shotgun (WGS) entry which is preliminary data.</text>
</comment>
<dbReference type="Gene3D" id="3.40.710.10">
    <property type="entry name" value="DD-peptidase/beta-lactamase superfamily"/>
    <property type="match status" value="1"/>
</dbReference>
<keyword evidence="7" id="KW-0378">Hydrolase</keyword>
<dbReference type="SUPFAM" id="SSF56601">
    <property type="entry name" value="beta-lactamase/transpeptidase-like"/>
    <property type="match status" value="1"/>
</dbReference>
<keyword evidence="9" id="KW-0573">Peptidoglycan synthesis</keyword>
<keyword evidence="5" id="KW-0328">Glycosyltransferase</keyword>
<evidence type="ECO:0000256" key="3">
    <source>
        <dbReference type="ARBA" id="ARBA00022645"/>
    </source>
</evidence>
<dbReference type="PANTHER" id="PTHR32282">
    <property type="entry name" value="BINDING PROTEIN TRANSPEPTIDASE, PUTATIVE-RELATED"/>
    <property type="match status" value="1"/>
</dbReference>
<dbReference type="SMART" id="SM00740">
    <property type="entry name" value="PASTA"/>
    <property type="match status" value="1"/>
</dbReference>
<dbReference type="SUPFAM" id="SSF53955">
    <property type="entry name" value="Lysozyme-like"/>
    <property type="match status" value="1"/>
</dbReference>
<dbReference type="InterPro" id="IPR036950">
    <property type="entry name" value="PBP_transglycosylase"/>
</dbReference>
<dbReference type="RefSeq" id="WP_185001227.1">
    <property type="nucleotide sequence ID" value="NZ_BAAAUI010000053.1"/>
</dbReference>
<evidence type="ECO:0000256" key="9">
    <source>
        <dbReference type="ARBA" id="ARBA00022984"/>
    </source>
</evidence>
<reference evidence="16 17" key="1">
    <citation type="submission" date="2020-08" db="EMBL/GenBank/DDBJ databases">
        <title>Sequencing the genomes of 1000 actinobacteria strains.</title>
        <authorList>
            <person name="Klenk H.-P."/>
        </authorList>
    </citation>
    <scope>NUCLEOTIDE SEQUENCE [LARGE SCALE GENOMIC DNA]</scope>
    <source>
        <strain evidence="16 17">DSM 44230</strain>
    </source>
</reference>
<dbReference type="PROSITE" id="PS51178">
    <property type="entry name" value="PASTA"/>
    <property type="match status" value="1"/>
</dbReference>
<dbReference type="GO" id="GO:0009252">
    <property type="term" value="P:peptidoglycan biosynthetic process"/>
    <property type="evidence" value="ECO:0007669"/>
    <property type="project" value="UniProtKB-KW"/>
</dbReference>
<evidence type="ECO:0000256" key="10">
    <source>
        <dbReference type="ARBA" id="ARBA00023268"/>
    </source>
</evidence>
<keyword evidence="6" id="KW-0808">Transferase</keyword>
<evidence type="ECO:0000259" key="15">
    <source>
        <dbReference type="PROSITE" id="PS51178"/>
    </source>
</evidence>
<accession>A0A7W7FQQ8</accession>
<evidence type="ECO:0000256" key="5">
    <source>
        <dbReference type="ARBA" id="ARBA00022676"/>
    </source>
</evidence>
<comment type="similarity">
    <text evidence="2">In the N-terminal section; belongs to the glycosyltransferase 51 family.</text>
</comment>
<protein>
    <submittedName>
        <fullName evidence="16">Membrane peptidoglycan carboxypeptidase</fullName>
    </submittedName>
</protein>
<organism evidence="16 17">
    <name type="scientific">Crossiella cryophila</name>
    <dbReference type="NCBI Taxonomy" id="43355"/>
    <lineage>
        <taxon>Bacteria</taxon>
        <taxon>Bacillati</taxon>
        <taxon>Actinomycetota</taxon>
        <taxon>Actinomycetes</taxon>
        <taxon>Pseudonocardiales</taxon>
        <taxon>Pseudonocardiaceae</taxon>
        <taxon>Crossiella</taxon>
    </lineage>
</organism>
<feature type="domain" description="PASTA" evidence="15">
    <location>
        <begin position="685"/>
        <end position="748"/>
    </location>
</feature>
<keyword evidence="11" id="KW-0961">Cell wall biogenesis/degradation</keyword>
<dbReference type="GO" id="GO:0006508">
    <property type="term" value="P:proteolysis"/>
    <property type="evidence" value="ECO:0007669"/>
    <property type="project" value="UniProtKB-KW"/>
</dbReference>
<dbReference type="Pfam" id="PF00912">
    <property type="entry name" value="Transgly"/>
    <property type="match status" value="1"/>
</dbReference>
<evidence type="ECO:0000256" key="8">
    <source>
        <dbReference type="ARBA" id="ARBA00022960"/>
    </source>
</evidence>
<evidence type="ECO:0000256" key="7">
    <source>
        <dbReference type="ARBA" id="ARBA00022801"/>
    </source>
</evidence>
<dbReference type="InterPro" id="IPR023346">
    <property type="entry name" value="Lysozyme-like_dom_sf"/>
</dbReference>
<dbReference type="Proteomes" id="UP000533598">
    <property type="component" value="Unassembled WGS sequence"/>
</dbReference>
<evidence type="ECO:0000313" key="17">
    <source>
        <dbReference type="Proteomes" id="UP000533598"/>
    </source>
</evidence>
<evidence type="ECO:0000256" key="6">
    <source>
        <dbReference type="ARBA" id="ARBA00022679"/>
    </source>
</evidence>
<feature type="compositionally biased region" description="Pro residues" evidence="14">
    <location>
        <begin position="751"/>
        <end position="765"/>
    </location>
</feature>
<dbReference type="Pfam" id="PF00905">
    <property type="entry name" value="Transpeptidase"/>
    <property type="match status" value="1"/>
</dbReference>
<keyword evidence="3 16" id="KW-0121">Carboxypeptidase</keyword>
<dbReference type="FunFam" id="1.10.3810.10:FF:000001">
    <property type="entry name" value="Penicillin-binding protein 1A"/>
    <property type="match status" value="1"/>
</dbReference>
<keyword evidence="17" id="KW-1185">Reference proteome</keyword>
<evidence type="ECO:0000313" key="16">
    <source>
        <dbReference type="EMBL" id="MBB4675216.1"/>
    </source>
</evidence>
<dbReference type="InterPro" id="IPR001460">
    <property type="entry name" value="PCN-bd_Tpept"/>
</dbReference>
<dbReference type="InterPro" id="IPR005543">
    <property type="entry name" value="PASTA_dom"/>
</dbReference>
<dbReference type="GO" id="GO:0008360">
    <property type="term" value="P:regulation of cell shape"/>
    <property type="evidence" value="ECO:0007669"/>
    <property type="project" value="UniProtKB-KW"/>
</dbReference>
<gene>
    <name evidence="16" type="ORF">HNR67_001334</name>
</gene>
<evidence type="ECO:0000256" key="12">
    <source>
        <dbReference type="ARBA" id="ARBA00034000"/>
    </source>
</evidence>
<sequence>MLFPAVGALGVVSNRASDTVDSISSDLVQKDPPLLTTVLDAQGSQIAYLFDQYRVLAGPEKIADTMKAAIVSIEDQRFYDHQGVDWRGAMRALVTNTVEGKVAQGGSTLTQQYVKNYLMHVVATNKVEQAKAQEQTPARKLREMRIALQLERKLTKDEILTRYLNIVPFGASTYGVAAAAKTYFDTSPDKLTIAQAALLAGMVNEPSGLNPKRNPEAALTRRNLVISEMGRQGRIPVEVAEAAKKEALGTAPDFRNPPYGCIGAGPDNGFFCKYVIDYLSKIGYSEDTLKRGGFTIKTTLDPRITQAAKKAAQGRVPKDANGVANTMAVVQPGKERHKVLALVANRDYGLDSDKGQTTYALPSAAANKFGAGSIFKIFTAAAALERGMGINNVIDTPTSYTSKVFKGGATRCPPAGGGERWYCLSNAGDNYPQQMTLQSALATSPNTGFVILEERVGMGPVVDMASRLGLRETMQLNVAGVKPDPKSKRDDLNRSQSDYWRNNKGAFTLGPAAVSTLELANVSATIMSGGTWCPPSPIEQILDRNGKPIQLNEAPCEQAVPEGLANGLAQGLSKDDLPGGTAAGARPKDWSRPMLGKTGTTQDHKSAGFVGATPQYAGAVLTFNDGNRPQVICKGNPPRLCGGNTGGGIYGSSVSAPTWFDAMSAIHGNQPAQGLPGADGRYLNGGDEAKVPNVVGMMVNEATSKLQAAGYKVSTQNRNAAQPKGTVVGQNPRGAALPGETITLWVSTGYVPPPTGTTEPPPGEVNPPTGGVTIDPIEPTSGPG</sequence>
<evidence type="ECO:0000256" key="13">
    <source>
        <dbReference type="ARBA" id="ARBA00049902"/>
    </source>
</evidence>
<dbReference type="GO" id="GO:0030288">
    <property type="term" value="C:outer membrane-bounded periplasmic space"/>
    <property type="evidence" value="ECO:0007669"/>
    <property type="project" value="TreeGrafter"/>
</dbReference>
<keyword evidence="8" id="KW-0133">Cell shape</keyword>
<dbReference type="InterPro" id="IPR012338">
    <property type="entry name" value="Beta-lactam/transpept-like"/>
</dbReference>
<dbReference type="PANTHER" id="PTHR32282:SF33">
    <property type="entry name" value="PEPTIDOGLYCAN GLYCOSYLTRANSFERASE"/>
    <property type="match status" value="1"/>
</dbReference>
<proteinExistence type="inferred from homology"/>
<dbReference type="GO" id="GO:0008658">
    <property type="term" value="F:penicillin binding"/>
    <property type="evidence" value="ECO:0007669"/>
    <property type="project" value="InterPro"/>
</dbReference>
<keyword evidence="4" id="KW-0645">Protease</keyword>
<evidence type="ECO:0000256" key="4">
    <source>
        <dbReference type="ARBA" id="ARBA00022670"/>
    </source>
</evidence>
<comment type="catalytic activity">
    <reaction evidence="13">
        <text>[GlcNAc-(1-&gt;4)-Mur2Ac(oyl-L-Ala-gamma-D-Glu-L-Lys-D-Ala-D-Ala)](n)-di-trans,octa-cis-undecaprenyl diphosphate + beta-D-GlcNAc-(1-&gt;4)-Mur2Ac(oyl-L-Ala-gamma-D-Glu-L-Lys-D-Ala-D-Ala)-di-trans,octa-cis-undecaprenyl diphosphate = [GlcNAc-(1-&gt;4)-Mur2Ac(oyl-L-Ala-gamma-D-Glu-L-Lys-D-Ala-D-Ala)](n+1)-di-trans,octa-cis-undecaprenyl diphosphate + di-trans,octa-cis-undecaprenyl diphosphate + H(+)</text>
        <dbReference type="Rhea" id="RHEA:23708"/>
        <dbReference type="Rhea" id="RHEA-COMP:9602"/>
        <dbReference type="Rhea" id="RHEA-COMP:9603"/>
        <dbReference type="ChEBI" id="CHEBI:15378"/>
        <dbReference type="ChEBI" id="CHEBI:58405"/>
        <dbReference type="ChEBI" id="CHEBI:60033"/>
        <dbReference type="ChEBI" id="CHEBI:78435"/>
        <dbReference type="EC" id="2.4.99.28"/>
    </reaction>
</comment>
<dbReference type="Pfam" id="PF03793">
    <property type="entry name" value="PASTA"/>
    <property type="match status" value="1"/>
</dbReference>
<evidence type="ECO:0000256" key="1">
    <source>
        <dbReference type="ARBA" id="ARBA00007090"/>
    </source>
</evidence>
<feature type="region of interest" description="Disordered" evidence="14">
    <location>
        <begin position="568"/>
        <end position="607"/>
    </location>
</feature>
<dbReference type="EMBL" id="JACHMH010000001">
    <property type="protein sequence ID" value="MBB4675216.1"/>
    <property type="molecule type" value="Genomic_DNA"/>
</dbReference>
<dbReference type="Gene3D" id="3.30.10.20">
    <property type="match status" value="1"/>
</dbReference>
<name>A0A7W7FQQ8_9PSEU</name>
<feature type="region of interest" description="Disordered" evidence="14">
    <location>
        <begin position="747"/>
        <end position="784"/>
    </location>
</feature>